<dbReference type="GO" id="GO:0004534">
    <property type="term" value="F:5'-3' RNA exonuclease activity"/>
    <property type="evidence" value="ECO:0007669"/>
    <property type="project" value="TreeGrafter"/>
</dbReference>
<dbReference type="STRING" id="1178515.SY83_15585"/>
<reference evidence="2 3" key="1">
    <citation type="submission" date="2015-01" db="EMBL/GenBank/DDBJ databases">
        <title>Paenibacillus swuensis/DY6/whole genome sequencing.</title>
        <authorList>
            <person name="Kim M.K."/>
            <person name="Srinivasan S."/>
            <person name="Lee J.-J."/>
        </authorList>
    </citation>
    <scope>NUCLEOTIDE SEQUENCE [LARGE SCALE GENOMIC DNA]</scope>
    <source>
        <strain evidence="2 3">DY6</strain>
    </source>
</reference>
<dbReference type="KEGG" id="pswu:SY83_15585"/>
<proteinExistence type="predicted"/>
<evidence type="ECO:0000259" key="1">
    <source>
        <dbReference type="SMART" id="SM00481"/>
    </source>
</evidence>
<sequence length="299" mass="32836">MEASELVFHRADDQGADETLYGFADLHTHSTASDGTNAPADNVRLAKESGLSGISVTDHDTVAGVTEALEEGMRIGITVIPGVEISTVAQGRDIHILGYYMNIDDEKFLQRLSDLRRTRNLRNELMIEKLNQLGVMIRLEEVMARLTKAKADETVGRPHIAQVLIDKGYVATMEEAFDRYLGSQGLAYANPPRITPYEAIQWIREAGGRAVLAHPGLYNQDDLVTAIIKSGVDGLEVYHSDHSIQNEEKYAELAKAYQLIVTGGSDYHGERNGIVFHGALGSKRVPMSVVQQLKPPVSP</sequence>
<dbReference type="Gene3D" id="3.20.20.140">
    <property type="entry name" value="Metal-dependent hydrolases"/>
    <property type="match status" value="1"/>
</dbReference>
<dbReference type="CDD" id="cd07438">
    <property type="entry name" value="PHP_HisPPase_AMP"/>
    <property type="match status" value="1"/>
</dbReference>
<dbReference type="InterPro" id="IPR003141">
    <property type="entry name" value="Pol/His_phosphatase_N"/>
</dbReference>
<dbReference type="InterPro" id="IPR004013">
    <property type="entry name" value="PHP_dom"/>
</dbReference>
<keyword evidence="3" id="KW-1185">Reference proteome</keyword>
<dbReference type="Gene3D" id="1.10.150.650">
    <property type="match status" value="1"/>
</dbReference>
<evidence type="ECO:0000313" key="3">
    <source>
        <dbReference type="Proteomes" id="UP000076927"/>
    </source>
</evidence>
<gene>
    <name evidence="2" type="ORF">SY83_15585</name>
</gene>
<dbReference type="PANTHER" id="PTHR42924">
    <property type="entry name" value="EXONUCLEASE"/>
    <property type="match status" value="1"/>
</dbReference>
<organism evidence="2 3">
    <name type="scientific">Paenibacillus swuensis</name>
    <dbReference type="NCBI Taxonomy" id="1178515"/>
    <lineage>
        <taxon>Bacteria</taxon>
        <taxon>Bacillati</taxon>
        <taxon>Bacillota</taxon>
        <taxon>Bacilli</taxon>
        <taxon>Bacillales</taxon>
        <taxon>Paenibacillaceae</taxon>
        <taxon>Paenibacillus</taxon>
    </lineage>
</organism>
<protein>
    <submittedName>
        <fullName evidence="2">Metal-dependent phosphoesterase</fullName>
    </submittedName>
</protein>
<dbReference type="Pfam" id="PF02811">
    <property type="entry name" value="PHP"/>
    <property type="match status" value="1"/>
</dbReference>
<dbReference type="GO" id="GO:0035312">
    <property type="term" value="F:5'-3' DNA exonuclease activity"/>
    <property type="evidence" value="ECO:0007669"/>
    <property type="project" value="TreeGrafter"/>
</dbReference>
<name>A0A172TK77_9BACL</name>
<dbReference type="AlphaFoldDB" id="A0A172TK77"/>
<dbReference type="Proteomes" id="UP000076927">
    <property type="component" value="Chromosome"/>
</dbReference>
<dbReference type="OrthoDB" id="9804333at2"/>
<accession>A0A172TK77</accession>
<dbReference type="SMART" id="SM00481">
    <property type="entry name" value="POLIIIAc"/>
    <property type="match status" value="1"/>
</dbReference>
<dbReference type="PATRIC" id="fig|1178515.4.peg.3133"/>
<feature type="domain" description="Polymerase/histidinol phosphatase N-terminal" evidence="1">
    <location>
        <begin position="24"/>
        <end position="89"/>
    </location>
</feature>
<dbReference type="PANTHER" id="PTHR42924:SF3">
    <property type="entry name" value="POLYMERASE_HISTIDINOL PHOSPHATASE N-TERMINAL DOMAIN-CONTAINING PROTEIN"/>
    <property type="match status" value="1"/>
</dbReference>
<dbReference type="SUPFAM" id="SSF89550">
    <property type="entry name" value="PHP domain-like"/>
    <property type="match status" value="1"/>
</dbReference>
<dbReference type="EMBL" id="CP011388">
    <property type="protein sequence ID" value="ANE47465.1"/>
    <property type="molecule type" value="Genomic_DNA"/>
</dbReference>
<dbReference type="InterPro" id="IPR052018">
    <property type="entry name" value="PHP_domain"/>
</dbReference>
<dbReference type="InterPro" id="IPR016195">
    <property type="entry name" value="Pol/histidinol_Pase-like"/>
</dbReference>
<evidence type="ECO:0000313" key="2">
    <source>
        <dbReference type="EMBL" id="ANE47465.1"/>
    </source>
</evidence>